<dbReference type="GO" id="GO:0005506">
    <property type="term" value="F:iron ion binding"/>
    <property type="evidence" value="ECO:0007669"/>
    <property type="project" value="TreeGrafter"/>
</dbReference>
<dbReference type="HOGENOM" id="CLU_048562_0_0_6"/>
<sequence length="367" mass="39445">MKHLSEYRDAGAVRQMAAAIAREVDAARYYRFMEFCGGHTHAIARDALAGLLPENLQFVHGPGCPVCVLPGERVDLAIALAQRPEVILCTYADTLRVPGSGGHTLLRARAQGADVRMVYATTDALQVARDHPDRQVVFFAIGFETTAPATAVALLQARDEALGNFSACCNHVLTPPAMRAVLSGDQESAPARVNGVIGPSHVSAIIGLEPYTFVAHELQTPLVVAGFEPLDVLQAVLMLVRQTHAGRCEVENQYTRVVSPQGNPKARALMDQVFLPRPSFAWRGLGRLPHSALGIADDFADLDAERRFPVQVVPVEDHPACQCAAVLRGQMEPRACRVFGRGCTPESPLGACMVSSEGACAAAYRYG</sequence>
<dbReference type="Gene3D" id="3.40.50.11750">
    <property type="entry name" value="HypD, alpha/beta domain 1"/>
    <property type="match status" value="2"/>
</dbReference>
<dbReference type="InterPro" id="IPR042244">
    <property type="entry name" value="HypD_2_sf"/>
</dbReference>
<dbReference type="KEGG" id="hhc:M911_05445"/>
<evidence type="ECO:0000256" key="4">
    <source>
        <dbReference type="PIRNR" id="PIRNR005622"/>
    </source>
</evidence>
<dbReference type="NCBIfam" id="TIGR00075">
    <property type="entry name" value="hypD"/>
    <property type="match status" value="1"/>
</dbReference>
<protein>
    <recommendedName>
        <fullName evidence="4">Hydrogenase maturation factor</fullName>
    </recommendedName>
</protein>
<evidence type="ECO:0000256" key="1">
    <source>
        <dbReference type="ARBA" id="ARBA00007888"/>
    </source>
</evidence>
<dbReference type="PIRSF" id="PIRSF005622">
    <property type="entry name" value="Hydrgn_mat_hypD"/>
    <property type="match status" value="1"/>
</dbReference>
<dbReference type="InterPro" id="IPR002780">
    <property type="entry name" value="Hyd_form_HypD"/>
</dbReference>
<evidence type="ECO:0000313" key="6">
    <source>
        <dbReference type="Proteomes" id="UP000019442"/>
    </source>
</evidence>
<organism evidence="5 6">
    <name type="scientific">Ectothiorhodospira haloalkaliphila</name>
    <dbReference type="NCBI Taxonomy" id="421628"/>
    <lineage>
        <taxon>Bacteria</taxon>
        <taxon>Pseudomonadati</taxon>
        <taxon>Pseudomonadota</taxon>
        <taxon>Gammaproteobacteria</taxon>
        <taxon>Chromatiales</taxon>
        <taxon>Ectothiorhodospiraceae</taxon>
        <taxon>Ectothiorhodospira</taxon>
    </lineage>
</organism>
<gene>
    <name evidence="5" type="ORF">M911_05445</name>
</gene>
<dbReference type="RefSeq" id="WP_025281093.1">
    <property type="nucleotide sequence ID" value="NZ_CP007268.1"/>
</dbReference>
<reference evidence="6" key="2">
    <citation type="submission" date="2014-02" db="EMBL/GenBank/DDBJ databases">
        <title>Draft Genome Sequence of extremely halophilic bacteria Halorhodospira halochloris.</title>
        <authorList>
            <person name="Singh K.S."/>
        </authorList>
    </citation>
    <scope>NUCLEOTIDE SEQUENCE [LARGE SCALE GENOMIC DNA]</scope>
    <source>
        <strain evidence="6">A</strain>
    </source>
</reference>
<evidence type="ECO:0000256" key="3">
    <source>
        <dbReference type="ARBA" id="ARBA00023004"/>
    </source>
</evidence>
<dbReference type="Gene3D" id="6.10.20.100">
    <property type="match status" value="1"/>
</dbReference>
<evidence type="ECO:0000256" key="2">
    <source>
        <dbReference type="ARBA" id="ARBA00022723"/>
    </source>
</evidence>
<accession>W8KHS6</accession>
<dbReference type="GO" id="GO:0051604">
    <property type="term" value="P:protein maturation"/>
    <property type="evidence" value="ECO:0007669"/>
    <property type="project" value="TreeGrafter"/>
</dbReference>
<keyword evidence="2" id="KW-0479">Metal-binding</keyword>
<dbReference type="EMBL" id="CP007268">
    <property type="protein sequence ID" value="AHK78708.1"/>
    <property type="molecule type" value="Genomic_DNA"/>
</dbReference>
<comment type="similarity">
    <text evidence="1 4">Belongs to the HypD family.</text>
</comment>
<keyword evidence="3" id="KW-0408">Iron</keyword>
<keyword evidence="6" id="KW-1185">Reference proteome</keyword>
<dbReference type="InterPro" id="IPR042243">
    <property type="entry name" value="HypD_1"/>
</dbReference>
<dbReference type="PATRIC" id="fig|1354791.3.peg.1528"/>
<dbReference type="Proteomes" id="UP000019442">
    <property type="component" value="Chromosome"/>
</dbReference>
<dbReference type="AlphaFoldDB" id="W8KHS6"/>
<dbReference type="PANTHER" id="PTHR30149">
    <property type="entry name" value="HYDROGENASE PROTEIN ASSEMBLY PROTEIN HYPD"/>
    <property type="match status" value="1"/>
</dbReference>
<evidence type="ECO:0000313" key="5">
    <source>
        <dbReference type="EMBL" id="AHK78708.1"/>
    </source>
</evidence>
<dbReference type="PANTHER" id="PTHR30149:SF0">
    <property type="entry name" value="HYDROGENASE MATURATION FACTOR HYPD"/>
    <property type="match status" value="1"/>
</dbReference>
<name>W8KHS6_9GAMM</name>
<dbReference type="GO" id="GO:0070025">
    <property type="term" value="F:carbon monoxide binding"/>
    <property type="evidence" value="ECO:0007669"/>
    <property type="project" value="TreeGrafter"/>
</dbReference>
<dbReference type="Pfam" id="PF01924">
    <property type="entry name" value="HypD"/>
    <property type="match status" value="1"/>
</dbReference>
<proteinExistence type="inferred from homology"/>
<dbReference type="GO" id="GO:0051539">
    <property type="term" value="F:4 iron, 4 sulfur cluster binding"/>
    <property type="evidence" value="ECO:0007669"/>
    <property type="project" value="TreeGrafter"/>
</dbReference>
<dbReference type="OrthoDB" id="9770424at2"/>
<reference evidence="5 6" key="1">
    <citation type="journal article" date="2014" name="J Genomics">
        <title>Draft Genome Sequence of the Extremely Halophilic Phototrophic Purple Sulfur Bacterium Halorhodospira halochloris.</title>
        <authorList>
            <person name="Singh K.S."/>
            <person name="Kirksey J."/>
            <person name="Hoff W.D."/>
            <person name="Deole R."/>
        </authorList>
    </citation>
    <scope>NUCLEOTIDE SEQUENCE [LARGE SCALE GENOMIC DNA]</scope>
    <source>
        <strain evidence="5 6">A</strain>
    </source>
</reference>